<comment type="caution">
    <text evidence="1">The sequence shown here is derived from an EMBL/GenBank/DDBJ whole genome shotgun (WGS) entry which is preliminary data.</text>
</comment>
<keyword evidence="2" id="KW-1185">Reference proteome</keyword>
<evidence type="ECO:0000313" key="1">
    <source>
        <dbReference type="EMBL" id="MEQ2242321.1"/>
    </source>
</evidence>
<dbReference type="Proteomes" id="UP001482620">
    <property type="component" value="Unassembled WGS sequence"/>
</dbReference>
<organism evidence="1 2">
    <name type="scientific">Ilyodon furcidens</name>
    <name type="common">goldbreast splitfin</name>
    <dbReference type="NCBI Taxonomy" id="33524"/>
    <lineage>
        <taxon>Eukaryota</taxon>
        <taxon>Metazoa</taxon>
        <taxon>Chordata</taxon>
        <taxon>Craniata</taxon>
        <taxon>Vertebrata</taxon>
        <taxon>Euteleostomi</taxon>
        <taxon>Actinopterygii</taxon>
        <taxon>Neopterygii</taxon>
        <taxon>Teleostei</taxon>
        <taxon>Neoteleostei</taxon>
        <taxon>Acanthomorphata</taxon>
        <taxon>Ovalentaria</taxon>
        <taxon>Atherinomorphae</taxon>
        <taxon>Cyprinodontiformes</taxon>
        <taxon>Goodeidae</taxon>
        <taxon>Ilyodon</taxon>
    </lineage>
</organism>
<proteinExistence type="predicted"/>
<sequence length="58" mass="6311">MQQKAALIKADFPHGLEKKAGTASHVQVARAAVPHRGRSTCLCRIVRQNEPPHPTATE</sequence>
<dbReference type="EMBL" id="JAHRIQ010064275">
    <property type="protein sequence ID" value="MEQ2242321.1"/>
    <property type="molecule type" value="Genomic_DNA"/>
</dbReference>
<reference evidence="1 2" key="1">
    <citation type="submission" date="2021-06" db="EMBL/GenBank/DDBJ databases">
        <authorList>
            <person name="Palmer J.M."/>
        </authorList>
    </citation>
    <scope>NUCLEOTIDE SEQUENCE [LARGE SCALE GENOMIC DNA]</scope>
    <source>
        <strain evidence="2">if_2019</strain>
        <tissue evidence="1">Muscle</tissue>
    </source>
</reference>
<feature type="non-terminal residue" evidence="1">
    <location>
        <position position="58"/>
    </location>
</feature>
<evidence type="ECO:0000313" key="2">
    <source>
        <dbReference type="Proteomes" id="UP001482620"/>
    </source>
</evidence>
<gene>
    <name evidence="1" type="ORF">ILYODFUR_034711</name>
</gene>
<name>A0ABV0UC64_9TELE</name>
<protein>
    <submittedName>
        <fullName evidence="1">Uncharacterized protein</fullName>
    </submittedName>
</protein>
<accession>A0ABV0UC64</accession>